<dbReference type="EMBL" id="JAMZIH010006486">
    <property type="protein sequence ID" value="KAJ1673867.1"/>
    <property type="molecule type" value="Genomic_DNA"/>
</dbReference>
<keyword evidence="2" id="KW-1185">Reference proteome</keyword>
<dbReference type="Proteomes" id="UP001145114">
    <property type="component" value="Unassembled WGS sequence"/>
</dbReference>
<gene>
    <name evidence="1" type="primary">CDC53</name>
    <name evidence="1" type="ORF">EV182_004407</name>
</gene>
<sequence length="632" mass="72833">MESMSGEELLERYSQDWSHYVKSTKTVNDIFAYLNQYWIKRNHDEGGSAVPIKKTRLDTGLLNQIMQAVFEQITQLRCNQGIRENLIKSVAESFVSLGVERHMEVETKDFYERKFEQPFLRETSTFYNRKTKDLSTTTKVLDYMKEVEFILGRENLLADKLLHPDSKEKLLHTIVEVLIEQPQESFREVFDNLLEEKRETELLRLYNLLVRIKDGLLPLREKFRARIFAVGTETISNIDKSLKPQQYAEVFVRDSLRIYEEYHSLFESSFKNNVPGHSDYGKQDSGFSEALSQGVASFINSTALLPPSEDSPDKRNEMAQRKAAELISVYCDHLLKKGSKISETDRIHAITPVLSISKFLAARDFFLEKYRQSLSRRLISNNYESIDFEKIVLGLSGLSEEKQAVTNLQSMLNDVQMSIELSETFNSLNRQKPGFEFSFRILTKGKWPLKAEKSSLQLPPSLAQTWQHVPKYYDGKHVNRILNPLWKFSKVHIVPTYLNTPVKKGQYLMVSTLQYAVLGLFEDKTESLTWEAIAERTLDVSQKDDAQTVKSHAEVIKATLATLVHTGAMLVVPNDAQPGPGASYRLNLDFKFKPKQRVVNLDIQLKADRKREDVEADERVEEDRKHLIQAAI</sequence>
<evidence type="ECO:0000313" key="1">
    <source>
        <dbReference type="EMBL" id="KAJ1673867.1"/>
    </source>
</evidence>
<name>A0ACC1HBM6_9FUNG</name>
<proteinExistence type="predicted"/>
<feature type="non-terminal residue" evidence="1">
    <location>
        <position position="632"/>
    </location>
</feature>
<accession>A0ACC1HBM6</accession>
<keyword evidence="1" id="KW-0436">Ligase</keyword>
<evidence type="ECO:0000313" key="2">
    <source>
        <dbReference type="Proteomes" id="UP001145114"/>
    </source>
</evidence>
<comment type="caution">
    <text evidence="1">The sequence shown here is derived from an EMBL/GenBank/DDBJ whole genome shotgun (WGS) entry which is preliminary data.</text>
</comment>
<organism evidence="1 2">
    <name type="scientific">Spiromyces aspiralis</name>
    <dbReference type="NCBI Taxonomy" id="68401"/>
    <lineage>
        <taxon>Eukaryota</taxon>
        <taxon>Fungi</taxon>
        <taxon>Fungi incertae sedis</taxon>
        <taxon>Zoopagomycota</taxon>
        <taxon>Kickxellomycotina</taxon>
        <taxon>Kickxellomycetes</taxon>
        <taxon>Kickxellales</taxon>
        <taxon>Kickxellaceae</taxon>
        <taxon>Spiromyces</taxon>
    </lineage>
</organism>
<reference evidence="1" key="1">
    <citation type="submission" date="2022-06" db="EMBL/GenBank/DDBJ databases">
        <title>Phylogenomic reconstructions and comparative analyses of Kickxellomycotina fungi.</title>
        <authorList>
            <person name="Reynolds N.K."/>
            <person name="Stajich J.E."/>
            <person name="Barry K."/>
            <person name="Grigoriev I.V."/>
            <person name="Crous P."/>
            <person name="Smith M.E."/>
        </authorList>
    </citation>
    <scope>NUCLEOTIDE SEQUENCE</scope>
    <source>
        <strain evidence="1">RSA 2271</strain>
    </source>
</reference>
<protein>
    <submittedName>
        <fullName evidence="1">Ubiquitin ligase (Cullin) of SCF</fullName>
    </submittedName>
</protein>